<evidence type="ECO:0000313" key="2">
    <source>
        <dbReference type="Proteomes" id="UP000028194"/>
    </source>
</evidence>
<gene>
    <name evidence="1" type="ORF">NTE_03304</name>
</gene>
<dbReference type="STRING" id="1459636.NTE_03304"/>
<evidence type="ECO:0008006" key="3">
    <source>
        <dbReference type="Google" id="ProtNLM"/>
    </source>
</evidence>
<reference evidence="1 2" key="1">
    <citation type="journal article" date="2014" name="PLoS ONE">
        <title>Genome Sequence of Candidatus Nitrososphaera evergladensis from Group I.1b Enriched from Everglades Soil Reveals Novel Genomic Features of the Ammonia-Oxidizing Archaea.</title>
        <authorList>
            <person name="Zhalnina K.V."/>
            <person name="Dias R."/>
            <person name="Leonard M.T."/>
            <person name="Dorr de Quadros P."/>
            <person name="Camargo F.A."/>
            <person name="Drew J.C."/>
            <person name="Farmerie W.G."/>
            <person name="Daroub S.H."/>
            <person name="Triplett E.W."/>
        </authorList>
    </citation>
    <scope>NUCLEOTIDE SEQUENCE [LARGE SCALE GENOMIC DNA]</scope>
    <source>
        <strain evidence="1 2">SR1</strain>
    </source>
</reference>
<dbReference type="KEGG" id="nev:NTE_03304"/>
<name>A0A075MW07_9ARCH</name>
<accession>A0A075MW07</accession>
<dbReference type="AlphaFoldDB" id="A0A075MW07"/>
<protein>
    <recommendedName>
        <fullName evidence="3">DUF4177 domain-containing protein</fullName>
    </recommendedName>
</protein>
<dbReference type="EMBL" id="CP007174">
    <property type="protein sequence ID" value="AIF85333.1"/>
    <property type="molecule type" value="Genomic_DNA"/>
</dbReference>
<keyword evidence="2" id="KW-1185">Reference proteome</keyword>
<dbReference type="Proteomes" id="UP000028194">
    <property type="component" value="Chromosome"/>
</dbReference>
<dbReference type="HOGENOM" id="CLU_2949094_0_0_2"/>
<sequence>MTYMKKWLCVQVGHHEKVGGVIQEAQKDGWNLHTYTTAGPGGTFTNQIVNHYLLFVKEE</sequence>
<organism evidence="1 2">
    <name type="scientific">Candidatus Nitrososphaera evergladensis SR1</name>
    <dbReference type="NCBI Taxonomy" id="1459636"/>
    <lineage>
        <taxon>Archaea</taxon>
        <taxon>Nitrososphaerota</taxon>
        <taxon>Nitrososphaeria</taxon>
        <taxon>Nitrososphaerales</taxon>
        <taxon>Nitrososphaeraceae</taxon>
        <taxon>Nitrososphaera</taxon>
    </lineage>
</organism>
<proteinExistence type="predicted"/>
<evidence type="ECO:0000313" key="1">
    <source>
        <dbReference type="EMBL" id="AIF85333.1"/>
    </source>
</evidence>